<dbReference type="InterPro" id="IPR010998">
    <property type="entry name" value="Integrase_recombinase_N"/>
</dbReference>
<dbReference type="GO" id="GO:0015074">
    <property type="term" value="P:DNA integration"/>
    <property type="evidence" value="ECO:0007669"/>
    <property type="project" value="UniProtKB-KW"/>
</dbReference>
<dbReference type="SUPFAM" id="SSF56349">
    <property type="entry name" value="DNA breaking-rejoining enzymes"/>
    <property type="match status" value="1"/>
</dbReference>
<dbReference type="PROSITE" id="PS51898">
    <property type="entry name" value="TYR_RECOMBINASE"/>
    <property type="match status" value="1"/>
</dbReference>
<dbReference type="InterPro" id="IPR011010">
    <property type="entry name" value="DNA_brk_join_enz"/>
</dbReference>
<dbReference type="Pfam" id="PF00589">
    <property type="entry name" value="Phage_integrase"/>
    <property type="match status" value="1"/>
</dbReference>
<dbReference type="Gene3D" id="1.10.150.130">
    <property type="match status" value="1"/>
</dbReference>
<dbReference type="AlphaFoldDB" id="A0A518HJQ9"/>
<dbReference type="InterPro" id="IPR002104">
    <property type="entry name" value="Integrase_catalytic"/>
</dbReference>
<dbReference type="Proteomes" id="UP000319004">
    <property type="component" value="Chromosome"/>
</dbReference>
<comment type="similarity">
    <text evidence="1">Belongs to the 'phage' integrase family.</text>
</comment>
<dbReference type="PROSITE" id="PS51900">
    <property type="entry name" value="CB"/>
    <property type="match status" value="1"/>
</dbReference>
<keyword evidence="4" id="KW-0233">DNA recombination</keyword>
<dbReference type="Gene3D" id="1.10.443.10">
    <property type="entry name" value="Intergrase catalytic core"/>
    <property type="match status" value="1"/>
</dbReference>
<evidence type="ECO:0000256" key="4">
    <source>
        <dbReference type="ARBA" id="ARBA00023172"/>
    </source>
</evidence>
<dbReference type="InterPro" id="IPR013762">
    <property type="entry name" value="Integrase-like_cat_sf"/>
</dbReference>
<evidence type="ECO:0000256" key="1">
    <source>
        <dbReference type="ARBA" id="ARBA00008857"/>
    </source>
</evidence>
<evidence type="ECO:0000259" key="8">
    <source>
        <dbReference type="PROSITE" id="PS51900"/>
    </source>
</evidence>
<evidence type="ECO:0000256" key="3">
    <source>
        <dbReference type="ARBA" id="ARBA00023125"/>
    </source>
</evidence>
<sequence length="306" mass="35397">MSHKKRTCKLTKRLAEDMLIRNMAEATIDAYTYHVRKFADFIEKPLDQATVEDVRTFQLHLIRERKLAYGSFNQAVCALRFYYRYTQPMPWPVTMVPFGKRPKKLPTVLGRQEVDQLIQCTANLKHRTFLMTLYSGGLRFSEAANLRIHDIDSKRMMIRVANGKGNKERLVPLSPRLLKELRIYWRKYKPTDFLFPGKKPGKPYADTTIRKAMKDAGVKAGIKRRIYPHVLRHSYATGLLEAGVDLLTISKLLGHASFITTMVYLHCRREHLHSVPSPLDWLPVKQLPTYTPPQENGEQDDSGKKS</sequence>
<protein>
    <submittedName>
        <fullName evidence="9">Tyrosine recombinase XerD</fullName>
    </submittedName>
</protein>
<dbReference type="InterPro" id="IPR004107">
    <property type="entry name" value="Integrase_SAM-like_N"/>
</dbReference>
<dbReference type="Pfam" id="PF13495">
    <property type="entry name" value="Phage_int_SAM_4"/>
    <property type="match status" value="1"/>
</dbReference>
<evidence type="ECO:0000259" key="7">
    <source>
        <dbReference type="PROSITE" id="PS51898"/>
    </source>
</evidence>
<evidence type="ECO:0000256" key="6">
    <source>
        <dbReference type="SAM" id="MobiDB-lite"/>
    </source>
</evidence>
<accession>A0A518HJQ9</accession>
<keyword evidence="3 5" id="KW-0238">DNA-binding</keyword>
<dbReference type="PANTHER" id="PTHR30349">
    <property type="entry name" value="PHAGE INTEGRASE-RELATED"/>
    <property type="match status" value="1"/>
</dbReference>
<dbReference type="InterPro" id="IPR050090">
    <property type="entry name" value="Tyrosine_recombinase_XerCD"/>
</dbReference>
<gene>
    <name evidence="9" type="primary">xerD_2</name>
    <name evidence="9" type="ORF">Enr13x_09230</name>
</gene>
<feature type="domain" description="Tyr recombinase" evidence="7">
    <location>
        <begin position="104"/>
        <end position="277"/>
    </location>
</feature>
<dbReference type="GO" id="GO:0006310">
    <property type="term" value="P:DNA recombination"/>
    <property type="evidence" value="ECO:0007669"/>
    <property type="project" value="UniProtKB-KW"/>
</dbReference>
<organism evidence="9 10">
    <name type="scientific">Stieleria neptunia</name>
    <dbReference type="NCBI Taxonomy" id="2527979"/>
    <lineage>
        <taxon>Bacteria</taxon>
        <taxon>Pseudomonadati</taxon>
        <taxon>Planctomycetota</taxon>
        <taxon>Planctomycetia</taxon>
        <taxon>Pirellulales</taxon>
        <taxon>Pirellulaceae</taxon>
        <taxon>Stieleria</taxon>
    </lineage>
</organism>
<dbReference type="GO" id="GO:0003677">
    <property type="term" value="F:DNA binding"/>
    <property type="evidence" value="ECO:0007669"/>
    <property type="project" value="UniProtKB-UniRule"/>
</dbReference>
<keyword evidence="10" id="KW-1185">Reference proteome</keyword>
<reference evidence="9 10" key="1">
    <citation type="submission" date="2019-03" db="EMBL/GenBank/DDBJ databases">
        <title>Deep-cultivation of Planctomycetes and their phenomic and genomic characterization uncovers novel biology.</title>
        <authorList>
            <person name="Wiegand S."/>
            <person name="Jogler M."/>
            <person name="Boedeker C."/>
            <person name="Pinto D."/>
            <person name="Vollmers J."/>
            <person name="Rivas-Marin E."/>
            <person name="Kohn T."/>
            <person name="Peeters S.H."/>
            <person name="Heuer A."/>
            <person name="Rast P."/>
            <person name="Oberbeckmann S."/>
            <person name="Bunk B."/>
            <person name="Jeske O."/>
            <person name="Meyerdierks A."/>
            <person name="Storesund J.E."/>
            <person name="Kallscheuer N."/>
            <person name="Luecker S."/>
            <person name="Lage O.M."/>
            <person name="Pohl T."/>
            <person name="Merkel B.J."/>
            <person name="Hornburger P."/>
            <person name="Mueller R.-W."/>
            <person name="Bruemmer F."/>
            <person name="Labrenz M."/>
            <person name="Spormann A.M."/>
            <person name="Op den Camp H."/>
            <person name="Overmann J."/>
            <person name="Amann R."/>
            <person name="Jetten M.S.M."/>
            <person name="Mascher T."/>
            <person name="Medema M.H."/>
            <person name="Devos D.P."/>
            <person name="Kaster A.-K."/>
            <person name="Ovreas L."/>
            <person name="Rohde M."/>
            <person name="Galperin M.Y."/>
            <person name="Jogler C."/>
        </authorList>
    </citation>
    <scope>NUCLEOTIDE SEQUENCE [LARGE SCALE GENOMIC DNA]</scope>
    <source>
        <strain evidence="9 10">Enr13</strain>
    </source>
</reference>
<feature type="domain" description="Core-binding (CB)" evidence="8">
    <location>
        <begin position="9"/>
        <end position="87"/>
    </location>
</feature>
<evidence type="ECO:0000256" key="2">
    <source>
        <dbReference type="ARBA" id="ARBA00022908"/>
    </source>
</evidence>
<dbReference type="InterPro" id="IPR044068">
    <property type="entry name" value="CB"/>
</dbReference>
<keyword evidence="2" id="KW-0229">DNA integration</keyword>
<dbReference type="EMBL" id="CP037423">
    <property type="protein sequence ID" value="QDV41085.1"/>
    <property type="molecule type" value="Genomic_DNA"/>
</dbReference>
<proteinExistence type="inferred from homology"/>
<evidence type="ECO:0000256" key="5">
    <source>
        <dbReference type="PROSITE-ProRule" id="PRU01248"/>
    </source>
</evidence>
<name>A0A518HJQ9_9BACT</name>
<dbReference type="KEGG" id="snep:Enr13x_09230"/>
<dbReference type="RefSeq" id="WP_231744083.1">
    <property type="nucleotide sequence ID" value="NZ_CP037423.1"/>
</dbReference>
<evidence type="ECO:0000313" key="10">
    <source>
        <dbReference type="Proteomes" id="UP000319004"/>
    </source>
</evidence>
<feature type="region of interest" description="Disordered" evidence="6">
    <location>
        <begin position="286"/>
        <end position="306"/>
    </location>
</feature>
<dbReference type="PANTHER" id="PTHR30349:SF64">
    <property type="entry name" value="PROPHAGE INTEGRASE INTD-RELATED"/>
    <property type="match status" value="1"/>
</dbReference>
<evidence type="ECO:0000313" key="9">
    <source>
        <dbReference type="EMBL" id="QDV41085.1"/>
    </source>
</evidence>